<dbReference type="InterPro" id="IPR011701">
    <property type="entry name" value="MFS"/>
</dbReference>
<feature type="transmembrane region" description="Helical" evidence="6">
    <location>
        <begin position="241"/>
        <end position="262"/>
    </location>
</feature>
<sequence length="438" mass="47745">MQDIEKRTTTKVIRRFLPILVVSFILCFLDRVNVGFATLTMSKDLGFSNTVFGLGAGIFFIAYFLFEVPSNIILEKVGARFWIARIMITWGILSAATAFVWDEWSFYAIRFLLGAAEAGFFPGIAFYFTLWLPSRHRGKVNSMFLASMPVASVIGSPISGWLLSLDGMWGLHGWQLLFIIEGLPSVFVAFVVIYLLRDTPEKAEWLDADEKAWLADELRRERENATALVPHGVLNVMKSPIILLLCVVYFGVTAFNYGISFFLPQIVRDFGLSFVQTGFVAAIPPMCGAIGMVLWGRHSDKHNERRLHVLLPLSLAAIGLGSATLVSVPVLKLAFLSLAAVGVFSTVPVFWVLMPSLLSAGAVAVAFAVVNSVGNLSGFVAPYVVGALKDATGSVNPGLQAISLFGFVAVALLAGIIRYQQSVARADDRPVRAKPAVS</sequence>
<keyword evidence="4 6" id="KW-1133">Transmembrane helix</keyword>
<keyword evidence="9" id="KW-1185">Reference proteome</keyword>
<dbReference type="GO" id="GO:0022857">
    <property type="term" value="F:transmembrane transporter activity"/>
    <property type="evidence" value="ECO:0007669"/>
    <property type="project" value="InterPro"/>
</dbReference>
<dbReference type="Proteomes" id="UP000289200">
    <property type="component" value="Unassembled WGS sequence"/>
</dbReference>
<dbReference type="PANTHER" id="PTHR43791:SF36">
    <property type="entry name" value="TRANSPORTER, PUTATIVE (AFU_ORTHOLOGUE AFUA_6G08340)-RELATED"/>
    <property type="match status" value="1"/>
</dbReference>
<dbReference type="PANTHER" id="PTHR43791">
    <property type="entry name" value="PERMEASE-RELATED"/>
    <property type="match status" value="1"/>
</dbReference>
<evidence type="ECO:0000256" key="5">
    <source>
        <dbReference type="ARBA" id="ARBA00023136"/>
    </source>
</evidence>
<accession>A0A3S4BZ93</accession>
<evidence type="ECO:0000256" key="2">
    <source>
        <dbReference type="ARBA" id="ARBA00022448"/>
    </source>
</evidence>
<dbReference type="Pfam" id="PF07690">
    <property type="entry name" value="MFS_1"/>
    <property type="match status" value="1"/>
</dbReference>
<feature type="transmembrane region" description="Helical" evidence="6">
    <location>
        <begin position="307"/>
        <end position="327"/>
    </location>
</feature>
<protein>
    <submittedName>
        <fullName evidence="8">Tartrate transporter</fullName>
    </submittedName>
</protein>
<feature type="transmembrane region" description="Helical" evidence="6">
    <location>
        <begin position="333"/>
        <end position="353"/>
    </location>
</feature>
<evidence type="ECO:0000256" key="6">
    <source>
        <dbReference type="SAM" id="Phobius"/>
    </source>
</evidence>
<feature type="transmembrane region" description="Helical" evidence="6">
    <location>
        <begin position="176"/>
        <end position="196"/>
    </location>
</feature>
<dbReference type="PROSITE" id="PS50850">
    <property type="entry name" value="MFS"/>
    <property type="match status" value="1"/>
</dbReference>
<feature type="transmembrane region" description="Helical" evidence="6">
    <location>
        <begin position="12"/>
        <end position="34"/>
    </location>
</feature>
<evidence type="ECO:0000313" key="9">
    <source>
        <dbReference type="Proteomes" id="UP000289200"/>
    </source>
</evidence>
<reference evidence="9" key="1">
    <citation type="submission" date="2018-10" db="EMBL/GenBank/DDBJ databases">
        <authorList>
            <person name="Peiro R."/>
            <person name="Begona"/>
            <person name="Cbmso G."/>
            <person name="Lopez M."/>
            <person name="Gonzalez S."/>
            <person name="Sacristan E."/>
            <person name="Castillo E."/>
        </authorList>
    </citation>
    <scope>NUCLEOTIDE SEQUENCE [LARGE SCALE GENOMIC DNA]</scope>
</reference>
<dbReference type="AlphaFoldDB" id="A0A3S4BZ93"/>
<evidence type="ECO:0000256" key="3">
    <source>
        <dbReference type="ARBA" id="ARBA00022692"/>
    </source>
</evidence>
<keyword evidence="3 6" id="KW-0812">Transmembrane</keyword>
<dbReference type="RefSeq" id="WP_129611093.1">
    <property type="nucleotide sequence ID" value="NZ_UWOC01000188.1"/>
</dbReference>
<comment type="subcellular location">
    <subcellularLocation>
        <location evidence="1">Membrane</location>
        <topology evidence="1">Multi-pass membrane protein</topology>
    </subcellularLocation>
</comment>
<feature type="domain" description="Major facilitator superfamily (MFS) profile" evidence="7">
    <location>
        <begin position="16"/>
        <end position="427"/>
    </location>
</feature>
<dbReference type="InterPro" id="IPR036259">
    <property type="entry name" value="MFS_trans_sf"/>
</dbReference>
<proteinExistence type="predicted"/>
<dbReference type="CDD" id="cd17319">
    <property type="entry name" value="MFS_ExuT_GudP_like"/>
    <property type="match status" value="1"/>
</dbReference>
<dbReference type="SUPFAM" id="SSF103473">
    <property type="entry name" value="MFS general substrate transporter"/>
    <property type="match status" value="1"/>
</dbReference>
<feature type="transmembrane region" description="Helical" evidence="6">
    <location>
        <begin position="107"/>
        <end position="132"/>
    </location>
</feature>
<dbReference type="EMBL" id="UWOC01000188">
    <property type="protein sequence ID" value="VCU11072.1"/>
    <property type="molecule type" value="Genomic_DNA"/>
</dbReference>
<feature type="transmembrane region" description="Helical" evidence="6">
    <location>
        <begin position="144"/>
        <end position="164"/>
    </location>
</feature>
<organism evidence="8 9">
    <name type="scientific">Rhodoplanes serenus</name>
    <dbReference type="NCBI Taxonomy" id="200615"/>
    <lineage>
        <taxon>Bacteria</taxon>
        <taxon>Pseudomonadati</taxon>
        <taxon>Pseudomonadota</taxon>
        <taxon>Alphaproteobacteria</taxon>
        <taxon>Hyphomicrobiales</taxon>
        <taxon>Nitrobacteraceae</taxon>
        <taxon>Rhodoplanes</taxon>
    </lineage>
</organism>
<feature type="transmembrane region" description="Helical" evidence="6">
    <location>
        <begin position="274"/>
        <end position="295"/>
    </location>
</feature>
<feature type="transmembrane region" description="Helical" evidence="6">
    <location>
        <begin position="78"/>
        <end position="101"/>
    </location>
</feature>
<dbReference type="InterPro" id="IPR020846">
    <property type="entry name" value="MFS_dom"/>
</dbReference>
<dbReference type="Gene3D" id="1.20.1250.20">
    <property type="entry name" value="MFS general substrate transporter like domains"/>
    <property type="match status" value="2"/>
</dbReference>
<gene>
    <name evidence="8" type="primary">ttuB_3</name>
    <name evidence="8" type="ORF">RHODGE_RHODGE_04276</name>
</gene>
<evidence type="ECO:0000256" key="4">
    <source>
        <dbReference type="ARBA" id="ARBA00022989"/>
    </source>
</evidence>
<comment type="caution">
    <text evidence="8">The sequence shown here is derived from an EMBL/GenBank/DDBJ whole genome shotgun (WGS) entry which is preliminary data.</text>
</comment>
<name>A0A3S4BZ93_9BRAD</name>
<feature type="transmembrane region" description="Helical" evidence="6">
    <location>
        <begin position="397"/>
        <end position="419"/>
    </location>
</feature>
<keyword evidence="2" id="KW-0813">Transport</keyword>
<dbReference type="FunFam" id="1.20.1250.20:FF:000018">
    <property type="entry name" value="MFS transporter permease"/>
    <property type="match status" value="1"/>
</dbReference>
<keyword evidence="5 6" id="KW-0472">Membrane</keyword>
<dbReference type="GO" id="GO:0005886">
    <property type="term" value="C:plasma membrane"/>
    <property type="evidence" value="ECO:0007669"/>
    <property type="project" value="TreeGrafter"/>
</dbReference>
<evidence type="ECO:0000313" key="8">
    <source>
        <dbReference type="EMBL" id="VCU11072.1"/>
    </source>
</evidence>
<dbReference type="OrthoDB" id="9773957at2"/>
<feature type="transmembrane region" description="Helical" evidence="6">
    <location>
        <begin position="360"/>
        <end position="385"/>
    </location>
</feature>
<evidence type="ECO:0000259" key="7">
    <source>
        <dbReference type="PROSITE" id="PS50850"/>
    </source>
</evidence>
<evidence type="ECO:0000256" key="1">
    <source>
        <dbReference type="ARBA" id="ARBA00004141"/>
    </source>
</evidence>
<feature type="transmembrane region" description="Helical" evidence="6">
    <location>
        <begin position="46"/>
        <end position="66"/>
    </location>
</feature>